<protein>
    <submittedName>
        <fullName evidence="2">Uncharacterized protein</fullName>
    </submittedName>
</protein>
<dbReference type="KEGG" id="hau:Haur_0860"/>
<accession>A9AYC6</accession>
<evidence type="ECO:0000256" key="1">
    <source>
        <dbReference type="SAM" id="Phobius"/>
    </source>
</evidence>
<dbReference type="STRING" id="316274.Haur_0860"/>
<dbReference type="EMBL" id="CP000875">
    <property type="protein sequence ID" value="ABX03508.1"/>
    <property type="molecule type" value="Genomic_DNA"/>
</dbReference>
<dbReference type="Proteomes" id="UP000000787">
    <property type="component" value="Chromosome"/>
</dbReference>
<dbReference type="AlphaFoldDB" id="A9AYC6"/>
<dbReference type="InParanoid" id="A9AYC6"/>
<dbReference type="HOGENOM" id="CLU_1530503_0_0_0"/>
<dbReference type="BioCyc" id="HAUR316274:GHYA-874-MONOMER"/>
<reference evidence="2 3" key="1">
    <citation type="journal article" date="2011" name="Stand. Genomic Sci.">
        <title>Complete genome sequence of the filamentous gliding predatory bacterium Herpetosiphon aurantiacus type strain (114-95(T)).</title>
        <authorList>
            <person name="Kiss H."/>
            <person name="Nett M."/>
            <person name="Domin N."/>
            <person name="Martin K."/>
            <person name="Maresca J.A."/>
            <person name="Copeland A."/>
            <person name="Lapidus A."/>
            <person name="Lucas S."/>
            <person name="Berry K.W."/>
            <person name="Glavina Del Rio T."/>
            <person name="Dalin E."/>
            <person name="Tice H."/>
            <person name="Pitluck S."/>
            <person name="Richardson P."/>
            <person name="Bruce D."/>
            <person name="Goodwin L."/>
            <person name="Han C."/>
            <person name="Detter J.C."/>
            <person name="Schmutz J."/>
            <person name="Brettin T."/>
            <person name="Land M."/>
            <person name="Hauser L."/>
            <person name="Kyrpides N.C."/>
            <person name="Ivanova N."/>
            <person name="Goker M."/>
            <person name="Woyke T."/>
            <person name="Klenk H.P."/>
            <person name="Bryant D.A."/>
        </authorList>
    </citation>
    <scope>NUCLEOTIDE SEQUENCE [LARGE SCALE GENOMIC DNA]</scope>
    <source>
        <strain evidence="3">ATCC 23779 / DSM 785 / 114-95</strain>
    </source>
</reference>
<organism evidence="2 3">
    <name type="scientific">Herpetosiphon aurantiacus (strain ATCC 23779 / DSM 785 / 114-95)</name>
    <dbReference type="NCBI Taxonomy" id="316274"/>
    <lineage>
        <taxon>Bacteria</taxon>
        <taxon>Bacillati</taxon>
        <taxon>Chloroflexota</taxon>
        <taxon>Chloroflexia</taxon>
        <taxon>Herpetosiphonales</taxon>
        <taxon>Herpetosiphonaceae</taxon>
        <taxon>Herpetosiphon</taxon>
    </lineage>
</organism>
<feature type="transmembrane region" description="Helical" evidence="1">
    <location>
        <begin position="74"/>
        <end position="99"/>
    </location>
</feature>
<gene>
    <name evidence="2" type="ordered locus">Haur_0860</name>
</gene>
<keyword evidence="1" id="KW-0472">Membrane</keyword>
<feature type="transmembrane region" description="Helical" evidence="1">
    <location>
        <begin position="46"/>
        <end position="67"/>
    </location>
</feature>
<feature type="transmembrane region" description="Helical" evidence="1">
    <location>
        <begin position="153"/>
        <end position="174"/>
    </location>
</feature>
<keyword evidence="1" id="KW-0812">Transmembrane</keyword>
<evidence type="ECO:0000313" key="2">
    <source>
        <dbReference type="EMBL" id="ABX03508.1"/>
    </source>
</evidence>
<keyword evidence="1" id="KW-1133">Transmembrane helix</keyword>
<feature type="transmembrane region" description="Helical" evidence="1">
    <location>
        <begin position="119"/>
        <end position="141"/>
    </location>
</feature>
<proteinExistence type="predicted"/>
<sequence>MHWYVPASLALIWLLSPRWVIGSPLQSIINQSIQPFNRNGVGFADIPLLRYVLILTFAIGILSWCGGLFERSRLLGGIFIILLGISWFIAEIIIINGSAPLIWSVSFGELERYRLFSEHIILTGIVALALMIPIVLSQWFVRRPIFLWVFDYGALWITLMALCMIKYGAISSMFY</sequence>
<keyword evidence="3" id="KW-1185">Reference proteome</keyword>
<name>A9AYC6_HERA2</name>
<evidence type="ECO:0000313" key="3">
    <source>
        <dbReference type="Proteomes" id="UP000000787"/>
    </source>
</evidence>